<comment type="cofactor">
    <cofactor evidence="1">
        <name>FAD</name>
        <dbReference type="ChEBI" id="CHEBI:57692"/>
    </cofactor>
</comment>
<dbReference type="Pfam" id="PF22780">
    <property type="entry name" value="HI0933_like_1st"/>
    <property type="match status" value="1"/>
</dbReference>
<dbReference type="RefSeq" id="WP_146816342.1">
    <property type="nucleotide sequence ID" value="NZ_BJYA01000011.1"/>
</dbReference>
<dbReference type="Gene3D" id="1.10.8.260">
    <property type="entry name" value="HI0933 insert domain-like"/>
    <property type="match status" value="1"/>
</dbReference>
<feature type="domain" description="RsdA/BaiN/AoA(So)-like insert" evidence="5">
    <location>
        <begin position="191"/>
        <end position="359"/>
    </location>
</feature>
<name>A0A511W4S6_9BACI</name>
<proteinExistence type="predicted"/>
<dbReference type="SUPFAM" id="SSF160996">
    <property type="entry name" value="HI0933 insert domain-like"/>
    <property type="match status" value="1"/>
</dbReference>
<dbReference type="InterPro" id="IPR023166">
    <property type="entry name" value="BaiN-like_dom_sf"/>
</dbReference>
<evidence type="ECO:0000259" key="4">
    <source>
        <dbReference type="Pfam" id="PF03486"/>
    </source>
</evidence>
<dbReference type="EMBL" id="BJYA01000011">
    <property type="protein sequence ID" value="GEN45957.1"/>
    <property type="molecule type" value="Genomic_DNA"/>
</dbReference>
<dbReference type="Gene3D" id="3.50.50.60">
    <property type="entry name" value="FAD/NAD(P)-binding domain"/>
    <property type="match status" value="1"/>
</dbReference>
<gene>
    <name evidence="6" type="ORF">AHA02nite_17330</name>
</gene>
<dbReference type="InterPro" id="IPR004792">
    <property type="entry name" value="BaiN-like"/>
</dbReference>
<dbReference type="InterPro" id="IPR055178">
    <property type="entry name" value="RsdA/BaiN/AoA(So)-like_dom"/>
</dbReference>
<protein>
    <recommendedName>
        <fullName evidence="8">Aminoacetone oxidase family FAD-binding enzyme</fullName>
    </recommendedName>
</protein>
<feature type="domain" description="RsdA/BaiN/AoA(So)-like Rossmann fold-like" evidence="4">
    <location>
        <begin position="4"/>
        <end position="412"/>
    </location>
</feature>
<dbReference type="InterPro" id="IPR057661">
    <property type="entry name" value="RsdA/BaiN/AoA(So)_Rossmann"/>
</dbReference>
<dbReference type="SUPFAM" id="SSF51905">
    <property type="entry name" value="FAD/NAD(P)-binding domain"/>
    <property type="match status" value="1"/>
</dbReference>
<dbReference type="PRINTS" id="PR00411">
    <property type="entry name" value="PNDRDTASEI"/>
</dbReference>
<dbReference type="PRINTS" id="PR00368">
    <property type="entry name" value="FADPNR"/>
</dbReference>
<evidence type="ECO:0000256" key="2">
    <source>
        <dbReference type="ARBA" id="ARBA00022630"/>
    </source>
</evidence>
<evidence type="ECO:0008006" key="8">
    <source>
        <dbReference type="Google" id="ProtNLM"/>
    </source>
</evidence>
<keyword evidence="7" id="KW-1185">Reference proteome</keyword>
<dbReference type="OrthoDB" id="9773233at2"/>
<dbReference type="Pfam" id="PF03486">
    <property type="entry name" value="HI0933_like"/>
    <property type="match status" value="1"/>
</dbReference>
<organism evidence="6 7">
    <name type="scientific">Alkalibacillus haloalkaliphilus</name>
    <dbReference type="NCBI Taxonomy" id="94136"/>
    <lineage>
        <taxon>Bacteria</taxon>
        <taxon>Bacillati</taxon>
        <taxon>Bacillota</taxon>
        <taxon>Bacilli</taxon>
        <taxon>Bacillales</taxon>
        <taxon>Bacillaceae</taxon>
        <taxon>Alkalibacillus</taxon>
    </lineage>
</organism>
<dbReference type="NCBIfam" id="TIGR00275">
    <property type="entry name" value="aminoacetone oxidase family FAD-binding enzyme"/>
    <property type="match status" value="1"/>
</dbReference>
<keyword evidence="2" id="KW-0285">Flavoprotein</keyword>
<evidence type="ECO:0000259" key="5">
    <source>
        <dbReference type="Pfam" id="PF22780"/>
    </source>
</evidence>
<sequence length="424" mass="46769">MKYDVVVIGGGPSGLMAAITAGRHGANTLLIEKGKKLGRKLAISGGGRCNVTNVLPDKELIEHIPGNGKFLYSAFSIFNNYSIIDYFESLGVKLKEEDKGRMFPVNDKAITVVNRLLEQIDQHDINTKLNTKVDAIHYGEDHHTIILDDGEKIETSSVVIAVGGKSVPHTGSEGQGYAWAKKAGHTITDLYPTEVPMTSNEPFIKQKILQGISLRDVTITALKPNGKPIKTHRWDLLFTHEGVSGPAALRLSQYVVKALKKHKVDELKVSIDCFPDINEQQLVEQLMSASKQSPNKSVKQVWKPMIQERVLLYLMELAQLDPSTTYHHLEKKKVISLAHNMKNFELNVNGTLPIEKAFITGGGVSLKEIVPSEMASKIMDRLYFCGEVLDIHGYTGGFNITAAFSTGYIAGLNSAQRATNYIEE</sequence>
<evidence type="ECO:0000256" key="1">
    <source>
        <dbReference type="ARBA" id="ARBA00001974"/>
    </source>
</evidence>
<comment type="caution">
    <text evidence="6">The sequence shown here is derived from an EMBL/GenBank/DDBJ whole genome shotgun (WGS) entry which is preliminary data.</text>
</comment>
<dbReference type="InterPro" id="IPR036188">
    <property type="entry name" value="FAD/NAD-bd_sf"/>
</dbReference>
<dbReference type="Proteomes" id="UP000321440">
    <property type="component" value="Unassembled WGS sequence"/>
</dbReference>
<reference evidence="6 7" key="1">
    <citation type="submission" date="2019-07" db="EMBL/GenBank/DDBJ databases">
        <title>Whole genome shotgun sequence of Alkalibacillus haloalkaliphilus NBRC 103110.</title>
        <authorList>
            <person name="Hosoyama A."/>
            <person name="Uohara A."/>
            <person name="Ohji S."/>
            <person name="Ichikawa N."/>
        </authorList>
    </citation>
    <scope>NUCLEOTIDE SEQUENCE [LARGE SCALE GENOMIC DNA]</scope>
    <source>
        <strain evidence="6 7">NBRC 103110</strain>
    </source>
</reference>
<keyword evidence="3" id="KW-0274">FAD</keyword>
<accession>A0A511W4S6</accession>
<dbReference type="Gene3D" id="2.40.30.10">
    <property type="entry name" value="Translation factors"/>
    <property type="match status" value="1"/>
</dbReference>
<dbReference type="PANTHER" id="PTHR42887">
    <property type="entry name" value="OS12G0638800 PROTEIN"/>
    <property type="match status" value="1"/>
</dbReference>
<evidence type="ECO:0000256" key="3">
    <source>
        <dbReference type="ARBA" id="ARBA00022827"/>
    </source>
</evidence>
<dbReference type="PANTHER" id="PTHR42887:SF2">
    <property type="entry name" value="OS12G0638800 PROTEIN"/>
    <property type="match status" value="1"/>
</dbReference>
<evidence type="ECO:0000313" key="6">
    <source>
        <dbReference type="EMBL" id="GEN45957.1"/>
    </source>
</evidence>
<evidence type="ECO:0000313" key="7">
    <source>
        <dbReference type="Proteomes" id="UP000321440"/>
    </source>
</evidence>
<dbReference type="AlphaFoldDB" id="A0A511W4S6"/>